<proteinExistence type="predicted"/>
<organism evidence="1 2">
    <name type="scientific">Paenibacillus radicis</name>
    <name type="common">ex Xue et al. 2023</name>
    <dbReference type="NCBI Taxonomy" id="2972489"/>
    <lineage>
        <taxon>Bacteria</taxon>
        <taxon>Bacillati</taxon>
        <taxon>Bacillota</taxon>
        <taxon>Bacilli</taxon>
        <taxon>Bacillales</taxon>
        <taxon>Paenibacillaceae</taxon>
        <taxon>Paenibacillus</taxon>
    </lineage>
</organism>
<dbReference type="Proteomes" id="UP001300012">
    <property type="component" value="Unassembled WGS sequence"/>
</dbReference>
<protein>
    <submittedName>
        <fullName evidence="1">Uncharacterized protein</fullName>
    </submittedName>
</protein>
<keyword evidence="2" id="KW-1185">Reference proteome</keyword>
<dbReference type="EMBL" id="JANQBD010000066">
    <property type="protein sequence ID" value="MCR8636956.1"/>
    <property type="molecule type" value="Genomic_DNA"/>
</dbReference>
<name>A0ABT1YVH2_9BACL</name>
<sequence>MTPYESDSLDGLSEERIHYLARIGAIFERLYTIKDLHDAEYRAMVNASFTAKMLGEIGESNERIEEVMRACLLPDRNSWELAREGHQKQSSFIAAYIQQHCGPAPDNPTLVTSEALAAYHRSKIMITGSDGELIILTNPEEDGA</sequence>
<reference evidence="1 2" key="1">
    <citation type="submission" date="2022-08" db="EMBL/GenBank/DDBJ databases">
        <title>Paenibacillus endoradicis sp. nov., Paenibacillus radicibacter sp. nov and Paenibacillus pararadicis sp. nov., three cold-adapted plant growth-promoting bacteria isolated from root of Larix gmelinii in Great Khingan.</title>
        <authorList>
            <person name="Xue H."/>
        </authorList>
    </citation>
    <scope>NUCLEOTIDE SEQUENCE [LARGE SCALE GENOMIC DNA]</scope>
    <source>
        <strain evidence="1 2">N5-1-1-5</strain>
    </source>
</reference>
<gene>
    <name evidence="1" type="ORF">NV381_38010</name>
</gene>
<evidence type="ECO:0000313" key="2">
    <source>
        <dbReference type="Proteomes" id="UP001300012"/>
    </source>
</evidence>
<accession>A0ABT1YVH2</accession>
<dbReference type="RefSeq" id="WP_258218441.1">
    <property type="nucleotide sequence ID" value="NZ_JANQBD010000066.1"/>
</dbReference>
<evidence type="ECO:0000313" key="1">
    <source>
        <dbReference type="EMBL" id="MCR8636956.1"/>
    </source>
</evidence>
<comment type="caution">
    <text evidence="1">The sequence shown here is derived from an EMBL/GenBank/DDBJ whole genome shotgun (WGS) entry which is preliminary data.</text>
</comment>